<evidence type="ECO:0000313" key="3">
    <source>
        <dbReference type="EMBL" id="KAG8236491.1"/>
    </source>
</evidence>
<proteinExistence type="predicted"/>
<dbReference type="OrthoDB" id="9977870at2759"/>
<dbReference type="EMBL" id="KZ309035">
    <property type="protein sequence ID" value="KAG8236491.1"/>
    <property type="molecule type" value="Genomic_DNA"/>
</dbReference>
<keyword evidence="2" id="KW-0812">Transmembrane</keyword>
<keyword evidence="2" id="KW-0472">Membrane</keyword>
<feature type="transmembrane region" description="Helical" evidence="2">
    <location>
        <begin position="99"/>
        <end position="120"/>
    </location>
</feature>
<evidence type="ECO:0000256" key="1">
    <source>
        <dbReference type="PIRSR" id="PIRSR600101-2"/>
    </source>
</evidence>
<protein>
    <submittedName>
        <fullName evidence="3">Uncharacterized protein</fullName>
    </submittedName>
</protein>
<evidence type="ECO:0000313" key="4">
    <source>
        <dbReference type="Proteomes" id="UP000792457"/>
    </source>
</evidence>
<keyword evidence="2" id="KW-1133">Transmembrane helix</keyword>
<dbReference type="InterPro" id="IPR000101">
    <property type="entry name" value="GGT_peptidase"/>
</dbReference>
<dbReference type="GO" id="GO:0036374">
    <property type="term" value="F:glutathione hydrolase activity"/>
    <property type="evidence" value="ECO:0007669"/>
    <property type="project" value="InterPro"/>
</dbReference>
<keyword evidence="4" id="KW-1185">Reference proteome</keyword>
<comment type="caution">
    <text evidence="3">The sequence shown here is derived from an EMBL/GenBank/DDBJ whole genome shotgun (WGS) entry which is preliminary data.</text>
</comment>
<dbReference type="GO" id="GO:0006751">
    <property type="term" value="P:glutathione catabolic process"/>
    <property type="evidence" value="ECO:0007669"/>
    <property type="project" value="InterPro"/>
</dbReference>
<evidence type="ECO:0000256" key="2">
    <source>
        <dbReference type="SAM" id="Phobius"/>
    </source>
</evidence>
<sequence length="254" mass="27038">MLGFYTALPYKLNEEIAGEKTQAYLPLIYIQTILSMFTIQGSTTEIPGPYLSPEQTESFPLKSKDNAGNSDLLRKCCCWPCCRKPHSGGNQGIGGLRPIIACFFTFSLALTVALVLQIRFGEPQVPPHGSVASDSRECSQIGASILKKGGNAVDAAVATTICLGVVLPHLTGIGGGGFLAIYDHRRRMVVDAIDFRETAPQKFGVDSGAIGSSPSGKMVGVPGFLKGLGMAHKLYGRLSWSELITPSINLCSLS</sequence>
<dbReference type="AlphaFoldDB" id="A0A8K0KJN0"/>
<feature type="binding site" evidence="1">
    <location>
        <position position="196"/>
    </location>
    <ligand>
        <name>L-glutamate</name>
        <dbReference type="ChEBI" id="CHEBI:29985"/>
    </ligand>
</feature>
<dbReference type="PRINTS" id="PR01210">
    <property type="entry name" value="GGTRANSPTASE"/>
</dbReference>
<dbReference type="SUPFAM" id="SSF56235">
    <property type="entry name" value="N-terminal nucleophile aminohydrolases (Ntn hydrolases)"/>
    <property type="match status" value="1"/>
</dbReference>
<dbReference type="Pfam" id="PF01019">
    <property type="entry name" value="G_glu_transpept"/>
    <property type="match status" value="1"/>
</dbReference>
<dbReference type="InterPro" id="IPR029055">
    <property type="entry name" value="Ntn_hydrolases_N"/>
</dbReference>
<feature type="transmembrane region" description="Helical" evidence="2">
    <location>
        <begin position="156"/>
        <end position="182"/>
    </location>
</feature>
<dbReference type="Proteomes" id="UP000792457">
    <property type="component" value="Unassembled WGS sequence"/>
</dbReference>
<organism evidence="3 4">
    <name type="scientific">Ladona fulva</name>
    <name type="common">Scarce chaser dragonfly</name>
    <name type="synonym">Libellula fulva</name>
    <dbReference type="NCBI Taxonomy" id="123851"/>
    <lineage>
        <taxon>Eukaryota</taxon>
        <taxon>Metazoa</taxon>
        <taxon>Ecdysozoa</taxon>
        <taxon>Arthropoda</taxon>
        <taxon>Hexapoda</taxon>
        <taxon>Insecta</taxon>
        <taxon>Pterygota</taxon>
        <taxon>Palaeoptera</taxon>
        <taxon>Odonata</taxon>
        <taxon>Epiprocta</taxon>
        <taxon>Anisoptera</taxon>
        <taxon>Libelluloidea</taxon>
        <taxon>Libellulidae</taxon>
        <taxon>Ladona</taxon>
    </lineage>
</organism>
<dbReference type="GO" id="GO:0005886">
    <property type="term" value="C:plasma membrane"/>
    <property type="evidence" value="ECO:0007669"/>
    <property type="project" value="TreeGrafter"/>
</dbReference>
<dbReference type="PANTHER" id="PTHR11686:SF54">
    <property type="entry name" value="GLUTATHIONE HYDROLASE 7"/>
    <property type="match status" value="1"/>
</dbReference>
<accession>A0A8K0KJN0</accession>
<reference evidence="3" key="1">
    <citation type="submission" date="2013-04" db="EMBL/GenBank/DDBJ databases">
        <authorList>
            <person name="Qu J."/>
            <person name="Murali S.C."/>
            <person name="Bandaranaike D."/>
            <person name="Bellair M."/>
            <person name="Blankenburg K."/>
            <person name="Chao H."/>
            <person name="Dinh H."/>
            <person name="Doddapaneni H."/>
            <person name="Downs B."/>
            <person name="Dugan-Rocha S."/>
            <person name="Elkadiri S."/>
            <person name="Gnanaolivu R.D."/>
            <person name="Hernandez B."/>
            <person name="Javaid M."/>
            <person name="Jayaseelan J.C."/>
            <person name="Lee S."/>
            <person name="Li M."/>
            <person name="Ming W."/>
            <person name="Munidasa M."/>
            <person name="Muniz J."/>
            <person name="Nguyen L."/>
            <person name="Ongeri F."/>
            <person name="Osuji N."/>
            <person name="Pu L.-L."/>
            <person name="Puazo M."/>
            <person name="Qu C."/>
            <person name="Quiroz J."/>
            <person name="Raj R."/>
            <person name="Weissenberger G."/>
            <person name="Xin Y."/>
            <person name="Zou X."/>
            <person name="Han Y."/>
            <person name="Richards S."/>
            <person name="Worley K."/>
            <person name="Muzny D."/>
            <person name="Gibbs R."/>
        </authorList>
    </citation>
    <scope>NUCLEOTIDE SEQUENCE</scope>
    <source>
        <strain evidence="3">Sampled in the wild</strain>
    </source>
</reference>
<dbReference type="PANTHER" id="PTHR11686">
    <property type="entry name" value="GAMMA GLUTAMYL TRANSPEPTIDASE"/>
    <property type="match status" value="1"/>
</dbReference>
<reference evidence="3" key="2">
    <citation type="submission" date="2017-10" db="EMBL/GenBank/DDBJ databases">
        <title>Ladona fulva Genome sequencing and assembly.</title>
        <authorList>
            <person name="Murali S."/>
            <person name="Richards S."/>
            <person name="Bandaranaike D."/>
            <person name="Bellair M."/>
            <person name="Blankenburg K."/>
            <person name="Chao H."/>
            <person name="Dinh H."/>
            <person name="Doddapaneni H."/>
            <person name="Dugan-Rocha S."/>
            <person name="Elkadiri S."/>
            <person name="Gnanaolivu R."/>
            <person name="Hernandez B."/>
            <person name="Skinner E."/>
            <person name="Javaid M."/>
            <person name="Lee S."/>
            <person name="Li M."/>
            <person name="Ming W."/>
            <person name="Munidasa M."/>
            <person name="Muniz J."/>
            <person name="Nguyen L."/>
            <person name="Hughes D."/>
            <person name="Osuji N."/>
            <person name="Pu L.-L."/>
            <person name="Puazo M."/>
            <person name="Qu C."/>
            <person name="Quiroz J."/>
            <person name="Raj R."/>
            <person name="Weissenberger G."/>
            <person name="Xin Y."/>
            <person name="Zou X."/>
            <person name="Han Y."/>
            <person name="Worley K."/>
            <person name="Muzny D."/>
            <person name="Gibbs R."/>
        </authorList>
    </citation>
    <scope>NUCLEOTIDE SEQUENCE</scope>
    <source>
        <strain evidence="3">Sampled in the wild</strain>
    </source>
</reference>
<gene>
    <name evidence="3" type="ORF">J437_LFUL016402</name>
</gene>
<name>A0A8K0KJN0_LADFU</name>